<dbReference type="OrthoDB" id="4405280at2759"/>
<protein>
    <submittedName>
        <fullName evidence="3">GLEYA adhesin domain protein</fullName>
    </submittedName>
</protein>
<name>A0A167QKQ6_CORFA</name>
<dbReference type="EMBL" id="AZHB01000019">
    <property type="protein sequence ID" value="OAA57727.1"/>
    <property type="molecule type" value="Genomic_DNA"/>
</dbReference>
<keyword evidence="4" id="KW-1185">Reference proteome</keyword>
<evidence type="ECO:0000256" key="1">
    <source>
        <dbReference type="SAM" id="SignalP"/>
    </source>
</evidence>
<feature type="signal peptide" evidence="1">
    <location>
        <begin position="1"/>
        <end position="19"/>
    </location>
</feature>
<dbReference type="InterPro" id="IPR018871">
    <property type="entry name" value="GLEYA_adhesin_domain"/>
</dbReference>
<dbReference type="PROSITE" id="PS51820">
    <property type="entry name" value="PA14"/>
    <property type="match status" value="1"/>
</dbReference>
<feature type="chain" id="PRO_5007891544" evidence="1">
    <location>
        <begin position="20"/>
        <end position="256"/>
    </location>
</feature>
<dbReference type="Proteomes" id="UP000076744">
    <property type="component" value="Unassembled WGS sequence"/>
</dbReference>
<comment type="caution">
    <text evidence="3">The sequence shown here is derived from an EMBL/GenBank/DDBJ whole genome shotgun (WGS) entry which is preliminary data.</text>
</comment>
<dbReference type="AlphaFoldDB" id="A0A167QKQ6"/>
<dbReference type="GeneID" id="30023260"/>
<keyword evidence="1" id="KW-0732">Signal</keyword>
<dbReference type="InterPro" id="IPR037524">
    <property type="entry name" value="PA14/GLEYA"/>
</dbReference>
<dbReference type="STRING" id="1081104.A0A167QKQ6"/>
<evidence type="ECO:0000313" key="3">
    <source>
        <dbReference type="EMBL" id="OAA57727.1"/>
    </source>
</evidence>
<gene>
    <name evidence="3" type="ORF">ISF_06968</name>
</gene>
<evidence type="ECO:0000259" key="2">
    <source>
        <dbReference type="PROSITE" id="PS51820"/>
    </source>
</evidence>
<dbReference type="RefSeq" id="XP_018702217.1">
    <property type="nucleotide sequence ID" value="XM_018850572.1"/>
</dbReference>
<evidence type="ECO:0000313" key="4">
    <source>
        <dbReference type="Proteomes" id="UP000076744"/>
    </source>
</evidence>
<dbReference type="Gene3D" id="2.60.120.1560">
    <property type="match status" value="1"/>
</dbReference>
<dbReference type="Pfam" id="PF10528">
    <property type="entry name" value="GLEYA"/>
    <property type="match status" value="1"/>
</dbReference>
<reference evidence="3 4" key="1">
    <citation type="journal article" date="2016" name="Genome Biol. Evol.">
        <title>Divergent and convergent evolution of fungal pathogenicity.</title>
        <authorList>
            <person name="Shang Y."/>
            <person name="Xiao G."/>
            <person name="Zheng P."/>
            <person name="Cen K."/>
            <person name="Zhan S."/>
            <person name="Wang C."/>
        </authorList>
    </citation>
    <scope>NUCLEOTIDE SEQUENCE [LARGE SCALE GENOMIC DNA]</scope>
    <source>
        <strain evidence="3 4">ARSEF 2679</strain>
    </source>
</reference>
<organism evidence="3 4">
    <name type="scientific">Cordyceps fumosorosea (strain ARSEF 2679)</name>
    <name type="common">Isaria fumosorosea</name>
    <dbReference type="NCBI Taxonomy" id="1081104"/>
    <lineage>
        <taxon>Eukaryota</taxon>
        <taxon>Fungi</taxon>
        <taxon>Dikarya</taxon>
        <taxon>Ascomycota</taxon>
        <taxon>Pezizomycotina</taxon>
        <taxon>Sordariomycetes</taxon>
        <taxon>Hypocreomycetidae</taxon>
        <taxon>Hypocreales</taxon>
        <taxon>Cordycipitaceae</taxon>
        <taxon>Cordyceps</taxon>
    </lineage>
</organism>
<accession>A0A167QKQ6</accession>
<sequence>MRSLGVAVALFLLASICPARVGPSGLRGNLETRQSGGTLAYVSGSAPPEFTYTTGNSKPDNWIALFNKGADPGNGGDKNHLGWKSAGNDARWGGDYVVDPVMALTGATANKTGVTGALDIAGYPPAIGMDQMPPAPHGSTYDYIAVQYTGCFVPHAAGRYTAYLRSDDAVWVWFGDKAKSGFSVHYADVWSATYMDQTWPLIEIKKEDVGRPVPIRIIYINAQVACVLQIDITDPNGKVVAPAFRPIDEGLFTRCQ</sequence>
<feature type="domain" description="PA14" evidence="2">
    <location>
        <begin position="87"/>
        <end position="251"/>
    </location>
</feature>
<proteinExistence type="predicted"/>